<keyword evidence="1" id="KW-0732">Signal</keyword>
<evidence type="ECO:0000313" key="2">
    <source>
        <dbReference type="EMBL" id="MCW3170427.1"/>
    </source>
</evidence>
<evidence type="ECO:0000313" key="3">
    <source>
        <dbReference type="Proteomes" id="UP001163731"/>
    </source>
</evidence>
<dbReference type="InterPro" id="IPR008969">
    <property type="entry name" value="CarboxyPept-like_regulatory"/>
</dbReference>
<proteinExistence type="predicted"/>
<dbReference type="Gene3D" id="2.60.40.1120">
    <property type="entry name" value="Carboxypeptidase-like, regulatory domain"/>
    <property type="match status" value="1"/>
</dbReference>
<dbReference type="Pfam" id="PF13715">
    <property type="entry name" value="CarbopepD_reg_2"/>
    <property type="match status" value="1"/>
</dbReference>
<feature type="chain" id="PRO_5045760297" evidence="1">
    <location>
        <begin position="20"/>
        <end position="389"/>
    </location>
</feature>
<protein>
    <submittedName>
        <fullName evidence="2">Carboxypeptidase-like regulatory domain-containing protein</fullName>
    </submittedName>
</protein>
<gene>
    <name evidence="2" type="ORF">OMO38_18015</name>
</gene>
<dbReference type="Proteomes" id="UP001163731">
    <property type="component" value="Unassembled WGS sequence"/>
</dbReference>
<dbReference type="RefSeq" id="WP_264751575.1">
    <property type="nucleotide sequence ID" value="NZ_JAPDHW010000019.1"/>
</dbReference>
<comment type="caution">
    <text evidence="2">The sequence shown here is derived from an EMBL/GenBank/DDBJ whole genome shotgun (WGS) entry which is preliminary data.</text>
</comment>
<organism evidence="2 3">
    <name type="scientific">Chryseobacterium kimseyorum</name>
    <dbReference type="NCBI Taxonomy" id="2984028"/>
    <lineage>
        <taxon>Bacteria</taxon>
        <taxon>Pseudomonadati</taxon>
        <taxon>Bacteroidota</taxon>
        <taxon>Flavobacteriia</taxon>
        <taxon>Flavobacteriales</taxon>
        <taxon>Weeksellaceae</taxon>
        <taxon>Chryseobacterium group</taxon>
        <taxon>Chryseobacterium</taxon>
    </lineage>
</organism>
<keyword evidence="3" id="KW-1185">Reference proteome</keyword>
<sequence>MKKAILLLLMILPFYLSLAQTIKGKVVNDIEKPISNVNIYLDGTKTGTISGADGSFTLQLPSMNNNSLVFQKDDYETFTISTSEVLNKTLKVVLIKAKEIEEVRIVPYTEAAYKNYINFFLDSFIGYDKENVRIKNQRSLKFSYDKENKILKVKAPQTLIIENKNLGYTIDYNLEEFSANFDENTTRFMGTSFFKETKANDKVKLNRMNAYDGSQVHFFRSVYESKVAGEGFIVNQITKFPNSKYPTEEELQRLRDFAKTLKLKGTINVPDDILDIGARKRNEPPYKIAVTKTQIPESDYTKKKDGKLFLDYEFMMQINFKRYFYELKKGQFVKAEIPIIQTSFLHPEGDVFEIYRDGNTSNPGMLTNQGEFAKDKIEKLLPLDYNLGD</sequence>
<feature type="signal peptide" evidence="1">
    <location>
        <begin position="1"/>
        <end position="19"/>
    </location>
</feature>
<accession>A0ABT3I337</accession>
<reference evidence="2" key="1">
    <citation type="submission" date="2022-10" db="EMBL/GenBank/DDBJ databases">
        <title>Chryseobacterium babae sp. nov. isolated from the gut of the beetle Oryctes rhinoceros, and Chryseobacterium kimseyorum sp. nov., isolated from a stick insect rearing cage.</title>
        <authorList>
            <person name="Shelomi M."/>
            <person name="Han C.-J."/>
            <person name="Chen W.-M."/>
            <person name="Chen H.-K."/>
            <person name="Liaw S.-J."/>
            <person name="Muhle E."/>
            <person name="Clermont D."/>
        </authorList>
    </citation>
    <scope>NUCLEOTIDE SEQUENCE</scope>
    <source>
        <strain evidence="2">09-1422</strain>
    </source>
</reference>
<dbReference type="EMBL" id="JAPDHW010000019">
    <property type="protein sequence ID" value="MCW3170427.1"/>
    <property type="molecule type" value="Genomic_DNA"/>
</dbReference>
<name>A0ABT3I337_9FLAO</name>
<dbReference type="SUPFAM" id="SSF49464">
    <property type="entry name" value="Carboxypeptidase regulatory domain-like"/>
    <property type="match status" value="1"/>
</dbReference>
<evidence type="ECO:0000256" key="1">
    <source>
        <dbReference type="SAM" id="SignalP"/>
    </source>
</evidence>